<evidence type="ECO:0000256" key="3">
    <source>
        <dbReference type="ARBA" id="ARBA00022553"/>
    </source>
</evidence>
<dbReference type="InterPro" id="IPR031160">
    <property type="entry name" value="F_BAR_dom"/>
</dbReference>
<dbReference type="Proteomes" id="UP000242180">
    <property type="component" value="Unassembled WGS sequence"/>
</dbReference>
<sequence length="446" mass="50997">MEFAAQANFELAQKIRKNLELSLDNFIVEHKDRRKLIQTSVDRAHRNKQLHQGQVAKAKEKYEAECAKLVSLEHQLESANVREAERLRMKTDKSQNEIRTLEREYQSACAKLSQAVTVWNGEWKSACDRFQEMEEKRIEFLHHSLCVYVNILSTASGQDQESYERVWKSLDEFNVKSDIDQFISEKGTGPMIPEAPIFVSYFDDPAKTLPRFQVAQFDEHTRPSVTRKASVNRQVSVERKSSVKPRTPSILKKPALAPIDPNVSLPSSTGSSPTLASKSRSFFYNDPEEEEEEAPPKKPAPARSNSTRRPYDEQDEVIDANTQVVFSVGHNLFEVDHKEQVKRPHNPPRSVHQTEEAFHQSIHGLLQELGVQPVHASNSSSQYLSNSGSQYLSNKGYFSRSSRRYSDDTRQRHLPPVPGPRAFPQQARSRMYSGGEYAQNDAYYSR</sequence>
<reference evidence="9 10" key="1">
    <citation type="submission" date="2016-07" db="EMBL/GenBank/DDBJ databases">
        <title>Pervasive Adenine N6-methylation of Active Genes in Fungi.</title>
        <authorList>
            <consortium name="DOE Joint Genome Institute"/>
            <person name="Mondo S.J."/>
            <person name="Dannebaum R.O."/>
            <person name="Kuo R.C."/>
            <person name="Labutti K."/>
            <person name="Haridas S."/>
            <person name="Kuo A."/>
            <person name="Salamov A."/>
            <person name="Ahrendt S.R."/>
            <person name="Lipzen A."/>
            <person name="Sullivan W."/>
            <person name="Andreopoulos W.B."/>
            <person name="Clum A."/>
            <person name="Lindquist E."/>
            <person name="Daum C."/>
            <person name="Ramamoorthy G.K."/>
            <person name="Gryganskyi A."/>
            <person name="Culley D."/>
            <person name="Magnuson J.K."/>
            <person name="James T.Y."/>
            <person name="O'Malley M.A."/>
            <person name="Stajich J.E."/>
            <person name="Spatafora J.W."/>
            <person name="Visel A."/>
            <person name="Grigoriev I.V."/>
        </authorList>
    </citation>
    <scope>NUCLEOTIDE SEQUENCE [LARGE SCALE GENOMIC DNA]</scope>
    <source>
        <strain evidence="9 10">NRRL 2496</strain>
    </source>
</reference>
<dbReference type="PANTHER" id="PTHR23065:SF7">
    <property type="entry name" value="NOSTRIN, ISOFORM H"/>
    <property type="match status" value="1"/>
</dbReference>
<name>A0A1X2GZM3_SYNRA</name>
<dbReference type="Gene3D" id="1.20.1270.60">
    <property type="entry name" value="Arfaptin homology (AH) domain/BAR domain"/>
    <property type="match status" value="1"/>
</dbReference>
<dbReference type="OMA" id="ESIHPAN"/>
<organism evidence="9 10">
    <name type="scientific">Syncephalastrum racemosum</name>
    <name type="common">Filamentous fungus</name>
    <dbReference type="NCBI Taxonomy" id="13706"/>
    <lineage>
        <taxon>Eukaryota</taxon>
        <taxon>Fungi</taxon>
        <taxon>Fungi incertae sedis</taxon>
        <taxon>Mucoromycota</taxon>
        <taxon>Mucoromycotina</taxon>
        <taxon>Mucoromycetes</taxon>
        <taxon>Mucorales</taxon>
        <taxon>Syncephalastraceae</taxon>
        <taxon>Syncephalastrum</taxon>
    </lineage>
</organism>
<evidence type="ECO:0000256" key="5">
    <source>
        <dbReference type="PROSITE-ProRule" id="PRU01077"/>
    </source>
</evidence>
<keyword evidence="10" id="KW-1185">Reference proteome</keyword>
<evidence type="ECO:0000256" key="1">
    <source>
        <dbReference type="ARBA" id="ARBA00004245"/>
    </source>
</evidence>
<proteinExistence type="predicted"/>
<evidence type="ECO:0000256" key="2">
    <source>
        <dbReference type="ARBA" id="ARBA00022490"/>
    </source>
</evidence>
<evidence type="ECO:0000256" key="4">
    <source>
        <dbReference type="ARBA" id="ARBA00023212"/>
    </source>
</evidence>
<gene>
    <name evidence="9" type="ORF">BCR43DRAFT_499672</name>
</gene>
<dbReference type="STRING" id="13706.A0A1X2GZM3"/>
<protein>
    <recommendedName>
        <fullName evidence="8">F-BAR domain-containing protein</fullName>
    </recommendedName>
</protein>
<accession>A0A1X2GZM3</accession>
<dbReference type="SUPFAM" id="SSF103657">
    <property type="entry name" value="BAR/IMD domain-like"/>
    <property type="match status" value="1"/>
</dbReference>
<evidence type="ECO:0000313" key="10">
    <source>
        <dbReference type="Proteomes" id="UP000242180"/>
    </source>
</evidence>
<keyword evidence="3" id="KW-0597">Phosphoprotein</keyword>
<keyword evidence="5 6" id="KW-0175">Coiled coil</keyword>
<feature type="coiled-coil region" evidence="6">
    <location>
        <begin position="41"/>
        <end position="111"/>
    </location>
</feature>
<feature type="region of interest" description="Disordered" evidence="7">
    <location>
        <begin position="220"/>
        <end position="317"/>
    </location>
</feature>
<evidence type="ECO:0000256" key="7">
    <source>
        <dbReference type="SAM" id="MobiDB-lite"/>
    </source>
</evidence>
<dbReference type="GO" id="GO:0009898">
    <property type="term" value="C:cytoplasmic side of plasma membrane"/>
    <property type="evidence" value="ECO:0007669"/>
    <property type="project" value="TreeGrafter"/>
</dbReference>
<evidence type="ECO:0000259" key="8">
    <source>
        <dbReference type="PROSITE" id="PS51741"/>
    </source>
</evidence>
<keyword evidence="2" id="KW-0963">Cytoplasm</keyword>
<dbReference type="AlphaFoldDB" id="A0A1X2GZM3"/>
<keyword evidence="4" id="KW-0206">Cytoskeleton</keyword>
<dbReference type="OrthoDB" id="27823at2759"/>
<dbReference type="PANTHER" id="PTHR23065">
    <property type="entry name" value="PROLINE-SERINE-THREONINE PHOSPHATASE INTERACTING PROTEIN 1"/>
    <property type="match status" value="1"/>
</dbReference>
<evidence type="ECO:0000313" key="9">
    <source>
        <dbReference type="EMBL" id="ORY89902.1"/>
    </source>
</evidence>
<dbReference type="InterPro" id="IPR027267">
    <property type="entry name" value="AH/BAR_dom_sf"/>
</dbReference>
<feature type="compositionally biased region" description="Polar residues" evidence="7">
    <location>
        <begin position="223"/>
        <end position="235"/>
    </location>
</feature>
<comment type="caution">
    <text evidence="9">The sequence shown here is derived from an EMBL/GenBank/DDBJ whole genome shotgun (WGS) entry which is preliminary data.</text>
</comment>
<feature type="domain" description="F-BAR" evidence="8">
    <location>
        <begin position="1"/>
        <end position="178"/>
    </location>
</feature>
<dbReference type="GO" id="GO:0007010">
    <property type="term" value="P:cytoskeleton organization"/>
    <property type="evidence" value="ECO:0007669"/>
    <property type="project" value="TreeGrafter"/>
</dbReference>
<feature type="compositionally biased region" description="Low complexity" evidence="7">
    <location>
        <begin position="378"/>
        <end position="393"/>
    </location>
</feature>
<dbReference type="InParanoid" id="A0A1X2GZM3"/>
<feature type="compositionally biased region" description="Low complexity" evidence="7">
    <location>
        <begin position="264"/>
        <end position="279"/>
    </location>
</feature>
<evidence type="ECO:0000256" key="6">
    <source>
        <dbReference type="SAM" id="Coils"/>
    </source>
</evidence>
<dbReference type="GO" id="GO:0005543">
    <property type="term" value="F:phospholipid binding"/>
    <property type="evidence" value="ECO:0007669"/>
    <property type="project" value="TreeGrafter"/>
</dbReference>
<dbReference type="PROSITE" id="PS51741">
    <property type="entry name" value="F_BAR"/>
    <property type="match status" value="1"/>
</dbReference>
<comment type="subcellular location">
    <subcellularLocation>
        <location evidence="1">Cytoplasm</location>
        <location evidence="1">Cytoskeleton</location>
    </subcellularLocation>
</comment>
<dbReference type="EMBL" id="MCGN01000013">
    <property type="protein sequence ID" value="ORY89902.1"/>
    <property type="molecule type" value="Genomic_DNA"/>
</dbReference>
<dbReference type="GO" id="GO:0120104">
    <property type="term" value="C:mitotic actomyosin contractile ring, proximal layer"/>
    <property type="evidence" value="ECO:0007669"/>
    <property type="project" value="TreeGrafter"/>
</dbReference>
<feature type="region of interest" description="Disordered" evidence="7">
    <location>
        <begin position="378"/>
        <end position="446"/>
    </location>
</feature>